<accession>A0A9K3GNW2</accession>
<protein>
    <submittedName>
        <fullName evidence="1">Uncharacterized protein</fullName>
    </submittedName>
</protein>
<dbReference type="EMBL" id="BDIP01004774">
    <property type="protein sequence ID" value="GIQ89186.1"/>
    <property type="molecule type" value="Genomic_DNA"/>
</dbReference>
<dbReference type="Proteomes" id="UP000265618">
    <property type="component" value="Unassembled WGS sequence"/>
</dbReference>
<evidence type="ECO:0000313" key="2">
    <source>
        <dbReference type="Proteomes" id="UP000265618"/>
    </source>
</evidence>
<reference evidence="1 2" key="1">
    <citation type="journal article" date="2018" name="PLoS ONE">
        <title>The draft genome of Kipferlia bialata reveals reductive genome evolution in fornicate parasites.</title>
        <authorList>
            <person name="Tanifuji G."/>
            <person name="Takabayashi S."/>
            <person name="Kume K."/>
            <person name="Takagi M."/>
            <person name="Nakayama T."/>
            <person name="Kamikawa R."/>
            <person name="Inagaki Y."/>
            <person name="Hashimoto T."/>
        </authorList>
    </citation>
    <scope>NUCLEOTIDE SEQUENCE [LARGE SCALE GENOMIC DNA]</scope>
    <source>
        <strain evidence="1">NY0173</strain>
    </source>
</reference>
<proteinExistence type="predicted"/>
<gene>
    <name evidence="1" type="ORF">KIPB_011593</name>
</gene>
<evidence type="ECO:0000313" key="1">
    <source>
        <dbReference type="EMBL" id="GIQ89186.1"/>
    </source>
</evidence>
<sequence>QRLLHFLELRTIEEGHFTKDFFDNMHRGGKEVKGSDLKSAEAFQTQYKYVIPTLRVHYEASFPPVATRDVSSHEESTVDTIH</sequence>
<name>A0A9K3GNW2_9EUKA</name>
<comment type="caution">
    <text evidence="1">The sequence shown here is derived from an EMBL/GenBank/DDBJ whole genome shotgun (WGS) entry which is preliminary data.</text>
</comment>
<organism evidence="1 2">
    <name type="scientific">Kipferlia bialata</name>
    <dbReference type="NCBI Taxonomy" id="797122"/>
    <lineage>
        <taxon>Eukaryota</taxon>
        <taxon>Metamonada</taxon>
        <taxon>Carpediemonas-like organisms</taxon>
        <taxon>Kipferlia</taxon>
    </lineage>
</organism>
<dbReference type="AlphaFoldDB" id="A0A9K3GNW2"/>
<feature type="non-terminal residue" evidence="1">
    <location>
        <position position="1"/>
    </location>
</feature>
<keyword evidence="2" id="KW-1185">Reference proteome</keyword>